<dbReference type="RefSeq" id="YP_009505648.1">
    <property type="nucleotide sequence ID" value="NC_038332.1"/>
</dbReference>
<keyword evidence="3" id="KW-1185">Reference proteome</keyword>
<sequence>MRVCATPWRRRLALAMVSPGSETEKTADSEKRGDYAMGPDDLFVALLAVFAVLSLLWGLLLGLLCGPPEGEALAYWEWYWRICNARVP</sequence>
<evidence type="ECO:0000313" key="2">
    <source>
        <dbReference type="EMBL" id="ANJ02440.1"/>
    </source>
</evidence>
<dbReference type="KEGG" id="vg:37616542"/>
<dbReference type="Proteomes" id="UP000128189">
    <property type="component" value="Segment"/>
</dbReference>
<dbReference type="EMBL" id="KT862808">
    <property type="protein sequence ID" value="ANJ02440.1"/>
    <property type="molecule type" value="Genomic_DNA"/>
</dbReference>
<evidence type="ECO:0000256" key="1">
    <source>
        <dbReference type="SAM" id="Phobius"/>
    </source>
</evidence>
<reference evidence="2 3" key="1">
    <citation type="journal article" date="2016" name="J. Gen. Virol.">
        <title>Genetic diversity of species Fowl aviadenovirus D and Fowl aviadenovirus E.</title>
        <authorList>
            <person name="Marek A."/>
            <person name="Kajan G.L."/>
            <person name="Kosiol C."/>
            <person name="Benko M."/>
            <person name="Schachner A."/>
            <person name="Hess M."/>
        </authorList>
    </citation>
    <scope>NUCLEOTIDE SEQUENCE [LARGE SCALE GENOMIC DNA]</scope>
    <source>
        <strain evidence="2 3">CR119</strain>
    </source>
</reference>
<dbReference type="OrthoDB" id="36119at10239"/>
<keyword evidence="1" id="KW-1133">Transmembrane helix</keyword>
<organism evidence="2 3">
    <name type="scientific">Fowl aviadenovirus 6</name>
    <dbReference type="NCBI Taxonomy" id="172862"/>
    <lineage>
        <taxon>Viruses</taxon>
        <taxon>Varidnaviria</taxon>
        <taxon>Bamfordvirae</taxon>
        <taxon>Preplasmiviricota</taxon>
        <taxon>Polisuviricotina</taxon>
        <taxon>Pharingeaviricetes</taxon>
        <taxon>Rowavirales</taxon>
        <taxon>Adenoviridae</taxon>
        <taxon>Aviadenovirus</taxon>
        <taxon>Aviadenovirus hepatitidis</taxon>
        <taxon>Fowl aviadenovirus E</taxon>
    </lineage>
</organism>
<proteinExistence type="predicted"/>
<feature type="transmembrane region" description="Helical" evidence="1">
    <location>
        <begin position="42"/>
        <end position="65"/>
    </location>
</feature>
<evidence type="ECO:0000313" key="3">
    <source>
        <dbReference type="Proteomes" id="UP000128189"/>
    </source>
</evidence>
<accession>A0A191ULP6</accession>
<keyword evidence="1" id="KW-0472">Membrane</keyword>
<dbReference type="GeneID" id="37616542"/>
<keyword evidence="1" id="KW-0812">Transmembrane</keyword>
<protein>
    <submittedName>
        <fullName evidence="2">ORF1C</fullName>
    </submittedName>
</protein>
<name>A0A191ULP6_9ADEN</name>